<accession>A0A9E2BHT4</accession>
<reference evidence="1 2" key="1">
    <citation type="journal article" date="2021" name="bioRxiv">
        <title>Unique metabolic strategies in Hadean analogues reveal hints for primordial physiology.</title>
        <authorList>
            <person name="Nobu M.K."/>
            <person name="Nakai R."/>
            <person name="Tamazawa S."/>
            <person name="Mori H."/>
            <person name="Toyoda A."/>
            <person name="Ijiri A."/>
            <person name="Suzuki S."/>
            <person name="Kurokawa K."/>
            <person name="Kamagata Y."/>
            <person name="Tamaki H."/>
        </authorList>
    </citation>
    <scope>NUCLEOTIDE SEQUENCE [LARGE SCALE GENOMIC DNA]</scope>
    <source>
        <strain evidence="1">BS525</strain>
    </source>
</reference>
<organism evidence="1 2">
    <name type="scientific">Psychracetigena formicireducens</name>
    <dbReference type="NCBI Taxonomy" id="2986056"/>
    <lineage>
        <taxon>Bacteria</taxon>
        <taxon>Bacillati</taxon>
        <taxon>Candidatus Lithacetigenota</taxon>
        <taxon>Candidatus Psychracetigena</taxon>
    </lineage>
</organism>
<comment type="caution">
    <text evidence="1">The sequence shown here is derived from an EMBL/GenBank/DDBJ whole genome shotgun (WGS) entry which is preliminary data.</text>
</comment>
<protein>
    <submittedName>
        <fullName evidence="1">Uncharacterized protein</fullName>
    </submittedName>
</protein>
<dbReference type="AlphaFoldDB" id="A0A9E2BHT4"/>
<sequence>MYFEMLVAILLSVLPLTGFVLGFVFGYKIASSGARVNLVAPLPRENKGVSKGGFSFTDEISKMKSMDRGEI</sequence>
<evidence type="ECO:0000313" key="1">
    <source>
        <dbReference type="EMBL" id="MBT9145803.1"/>
    </source>
</evidence>
<proteinExistence type="predicted"/>
<evidence type="ECO:0000313" key="2">
    <source>
        <dbReference type="Proteomes" id="UP000811545"/>
    </source>
</evidence>
<gene>
    <name evidence="1" type="ORF">DDT42_01680</name>
</gene>
<dbReference type="EMBL" id="QLTW01000177">
    <property type="protein sequence ID" value="MBT9145803.1"/>
    <property type="molecule type" value="Genomic_DNA"/>
</dbReference>
<dbReference type="Proteomes" id="UP000811545">
    <property type="component" value="Unassembled WGS sequence"/>
</dbReference>
<name>A0A9E2BHT4_PSYF1</name>